<evidence type="ECO:0000256" key="6">
    <source>
        <dbReference type="ARBA" id="ARBA00023235"/>
    </source>
</evidence>
<dbReference type="Proteomes" id="UP000231962">
    <property type="component" value="Unassembled WGS sequence"/>
</dbReference>
<dbReference type="Gene3D" id="1.10.10.160">
    <property type="match status" value="1"/>
</dbReference>
<comment type="catalytic activity">
    <reaction evidence="9">
        <text>ATP + H2O = ADP + phosphate + H(+)</text>
        <dbReference type="Rhea" id="RHEA:13065"/>
        <dbReference type="ChEBI" id="CHEBI:15377"/>
        <dbReference type="ChEBI" id="CHEBI:15378"/>
        <dbReference type="ChEBI" id="CHEBI:30616"/>
        <dbReference type="ChEBI" id="CHEBI:43474"/>
        <dbReference type="ChEBI" id="CHEBI:456216"/>
        <dbReference type="EC" id="5.6.2.4"/>
    </reaction>
</comment>
<dbReference type="EMBL" id="NPDY01000009">
    <property type="protein sequence ID" value="PJZ69461.1"/>
    <property type="molecule type" value="Genomic_DNA"/>
</dbReference>
<dbReference type="InterPro" id="IPR014017">
    <property type="entry name" value="DNA_helicase_UvrD-like_C"/>
</dbReference>
<dbReference type="EC" id="5.6.2.4" evidence="8"/>
<dbReference type="GO" id="GO:0016787">
    <property type="term" value="F:hydrolase activity"/>
    <property type="evidence" value="ECO:0007669"/>
    <property type="project" value="UniProtKB-UniRule"/>
</dbReference>
<dbReference type="GO" id="GO:0043138">
    <property type="term" value="F:3'-5' DNA helicase activity"/>
    <property type="evidence" value="ECO:0007669"/>
    <property type="project" value="UniProtKB-EC"/>
</dbReference>
<evidence type="ECO:0000313" key="15">
    <source>
        <dbReference type="EMBL" id="PJZ72286.1"/>
    </source>
</evidence>
<dbReference type="Gene3D" id="1.10.486.10">
    <property type="entry name" value="PCRA, domain 4"/>
    <property type="match status" value="1"/>
</dbReference>
<dbReference type="InterPro" id="IPR014016">
    <property type="entry name" value="UvrD-like_ATP-bd"/>
</dbReference>
<evidence type="ECO:0000256" key="2">
    <source>
        <dbReference type="ARBA" id="ARBA00022741"/>
    </source>
</evidence>
<evidence type="ECO:0000256" key="1">
    <source>
        <dbReference type="ARBA" id="ARBA00009922"/>
    </source>
</evidence>
<dbReference type="InterPro" id="IPR013986">
    <property type="entry name" value="DExx_box_DNA_helicase_dom_sf"/>
</dbReference>
<evidence type="ECO:0000256" key="4">
    <source>
        <dbReference type="ARBA" id="ARBA00022806"/>
    </source>
</evidence>
<evidence type="ECO:0000313" key="14">
    <source>
        <dbReference type="EMBL" id="PJZ69461.1"/>
    </source>
</evidence>
<dbReference type="PROSITE" id="PS51198">
    <property type="entry name" value="UVRD_HELICASE_ATP_BIND"/>
    <property type="match status" value="1"/>
</dbReference>
<dbReference type="CDD" id="cd17932">
    <property type="entry name" value="DEXQc_UvrD"/>
    <property type="match status" value="1"/>
</dbReference>
<sequence length="669" mass="76086">MRELAKELNSKQIEAVTSIHGPVLVIAGAGTGKTNTLVHRLAHLVDSEIPAEQILLLTFTRKASREMLSRATRLLDQRCSQVHGGTFHSFCSHILRKYGPLLGIHSQFSILDESDSVDILQLIRTEGEYASLKSRFPSNEMLVSMQSTLINTSSSLEDLLKLEYPRFLSVGEQVRKILEEYKTYKKSRSLLDYDDLLVYVRDLLVQHEGVRKKLSEYYRYIMIDEFQDTNKLQAHIACLLASEHENIFVVGDDAQSIYSFRGASVKGIFDFPKIFPSTKLIYLEQNYRSTPSILNFANAVLENFSEKYEKYLYTKNSDLGKPTLLAFSDELEEAEGIADLILEKRENGISLKDIAVLFRSGWNSTQLELVLTRRNIPYQKFGGRKFVESAHAKDLISFLRIHENPFDSVSWLRVLLLLPGIGIAKAKNLLQLLEHAQGRLGKVLESSNFSSQKQLADLSILQNYNNLAATKLIEGYIEFYRPILEKKFDDAKQRLEDLNSFLSLSKRFDTLHEFLVELSLDGPAKNLDKLEASSETEEPLTLSTIHSAKGLEFDSVFLLNVTEGSFPSSKSQKNIEEERRLFYVGITRAKKDLNLTYPQTSTSRLGVQFNRLSRFIEEISNPENVFIRQFANPSSKSTQSVPNSLETNQTNFGSEESGTRKRIRDFFGS</sequence>
<dbReference type="RefSeq" id="WP_100714023.1">
    <property type="nucleotide sequence ID" value="NZ_NPDY01000009.1"/>
</dbReference>
<evidence type="ECO:0000256" key="8">
    <source>
        <dbReference type="ARBA" id="ARBA00034808"/>
    </source>
</evidence>
<dbReference type="SUPFAM" id="SSF52540">
    <property type="entry name" value="P-loop containing nucleoside triphosphate hydrolases"/>
    <property type="match status" value="1"/>
</dbReference>
<feature type="domain" description="UvrD-like helicase C-terminal" evidence="13">
    <location>
        <begin position="291"/>
        <end position="550"/>
    </location>
</feature>
<feature type="binding site" evidence="10">
    <location>
        <begin position="27"/>
        <end position="34"/>
    </location>
    <ligand>
        <name>ATP</name>
        <dbReference type="ChEBI" id="CHEBI:30616"/>
    </ligand>
</feature>
<dbReference type="OrthoDB" id="9810135at2"/>
<feature type="region of interest" description="Disordered" evidence="11">
    <location>
        <begin position="633"/>
        <end position="669"/>
    </location>
</feature>
<dbReference type="CDD" id="cd18807">
    <property type="entry name" value="SF1_C_UvrD"/>
    <property type="match status" value="1"/>
</dbReference>
<evidence type="ECO:0000256" key="11">
    <source>
        <dbReference type="SAM" id="MobiDB-lite"/>
    </source>
</evidence>
<dbReference type="EMBL" id="NPDZ01000011">
    <property type="protein sequence ID" value="PJZ72286.1"/>
    <property type="molecule type" value="Genomic_DNA"/>
</dbReference>
<dbReference type="Gene3D" id="3.40.50.300">
    <property type="entry name" value="P-loop containing nucleotide triphosphate hydrolases"/>
    <property type="match status" value="2"/>
</dbReference>
<evidence type="ECO:0000313" key="17">
    <source>
        <dbReference type="Proteomes" id="UP000231990"/>
    </source>
</evidence>
<evidence type="ECO:0000256" key="10">
    <source>
        <dbReference type="PROSITE-ProRule" id="PRU00560"/>
    </source>
</evidence>
<evidence type="ECO:0000256" key="9">
    <source>
        <dbReference type="ARBA" id="ARBA00048988"/>
    </source>
</evidence>
<dbReference type="PANTHER" id="PTHR11070:SF3">
    <property type="entry name" value="DNA 3'-5' HELICASE"/>
    <property type="match status" value="1"/>
</dbReference>
<keyword evidence="5 10" id="KW-0067">ATP-binding</keyword>
<comment type="catalytic activity">
    <reaction evidence="7">
        <text>Couples ATP hydrolysis with the unwinding of duplex DNA by translocating in the 3'-5' direction.</text>
        <dbReference type="EC" id="5.6.2.4"/>
    </reaction>
</comment>
<organism evidence="15 17">
    <name type="scientific">Leptospira perolatii</name>
    <dbReference type="NCBI Taxonomy" id="2023191"/>
    <lineage>
        <taxon>Bacteria</taxon>
        <taxon>Pseudomonadati</taxon>
        <taxon>Spirochaetota</taxon>
        <taxon>Spirochaetia</taxon>
        <taxon>Leptospirales</taxon>
        <taxon>Leptospiraceae</taxon>
        <taxon>Leptospira</taxon>
    </lineage>
</organism>
<evidence type="ECO:0000259" key="13">
    <source>
        <dbReference type="PROSITE" id="PS51217"/>
    </source>
</evidence>
<evidence type="ECO:0000256" key="5">
    <source>
        <dbReference type="ARBA" id="ARBA00022840"/>
    </source>
</evidence>
<dbReference type="GO" id="GO:0000725">
    <property type="term" value="P:recombinational repair"/>
    <property type="evidence" value="ECO:0007669"/>
    <property type="project" value="TreeGrafter"/>
</dbReference>
<evidence type="ECO:0000256" key="7">
    <source>
        <dbReference type="ARBA" id="ARBA00034617"/>
    </source>
</evidence>
<reference evidence="16 17" key="1">
    <citation type="submission" date="2017-07" db="EMBL/GenBank/DDBJ databases">
        <title>Leptospira spp. isolated from tropical soils.</title>
        <authorList>
            <person name="Thibeaux R."/>
            <person name="Iraola G."/>
            <person name="Ferres I."/>
            <person name="Bierque E."/>
            <person name="Girault D."/>
            <person name="Soupe-Gilbert M.-E."/>
            <person name="Picardeau M."/>
            <person name="Goarant C."/>
        </authorList>
    </citation>
    <scope>NUCLEOTIDE SEQUENCE [LARGE SCALE GENOMIC DNA]</scope>
    <source>
        <strain evidence="15 17">FH1-B-B1</strain>
        <strain evidence="14 16">FH1-B-C1</strain>
    </source>
</reference>
<feature type="compositionally biased region" description="Polar residues" evidence="11">
    <location>
        <begin position="633"/>
        <end position="656"/>
    </location>
</feature>
<dbReference type="PANTHER" id="PTHR11070">
    <property type="entry name" value="UVRD / RECB / PCRA DNA HELICASE FAMILY MEMBER"/>
    <property type="match status" value="1"/>
</dbReference>
<protein>
    <recommendedName>
        <fullName evidence="8">DNA 3'-5' helicase</fullName>
        <ecNumber evidence="8">5.6.2.4</ecNumber>
    </recommendedName>
</protein>
<dbReference type="Pfam" id="PF00580">
    <property type="entry name" value="UvrD-helicase"/>
    <property type="match status" value="1"/>
</dbReference>
<keyword evidence="2 10" id="KW-0547">Nucleotide-binding</keyword>
<evidence type="ECO:0000313" key="16">
    <source>
        <dbReference type="Proteomes" id="UP000231962"/>
    </source>
</evidence>
<dbReference type="InterPro" id="IPR000212">
    <property type="entry name" value="DNA_helicase_UvrD/REP"/>
</dbReference>
<dbReference type="AlphaFoldDB" id="A0A2M9ZJQ6"/>
<gene>
    <name evidence="14" type="ORF">CH360_10645</name>
    <name evidence="15" type="ORF">CH373_15305</name>
</gene>
<feature type="domain" description="UvrD-like helicase ATP-binding" evidence="12">
    <location>
        <begin position="6"/>
        <end position="290"/>
    </location>
</feature>
<proteinExistence type="inferred from homology"/>
<accession>A0A2M9ZJQ6</accession>
<evidence type="ECO:0000259" key="12">
    <source>
        <dbReference type="PROSITE" id="PS51198"/>
    </source>
</evidence>
<dbReference type="InterPro" id="IPR027417">
    <property type="entry name" value="P-loop_NTPase"/>
</dbReference>
<dbReference type="GO" id="GO:0005524">
    <property type="term" value="F:ATP binding"/>
    <property type="evidence" value="ECO:0007669"/>
    <property type="project" value="UniProtKB-UniRule"/>
</dbReference>
<name>A0A2M9ZJQ6_9LEPT</name>
<comment type="similarity">
    <text evidence="1">Belongs to the helicase family. UvrD subfamily.</text>
</comment>
<evidence type="ECO:0000256" key="3">
    <source>
        <dbReference type="ARBA" id="ARBA00022801"/>
    </source>
</evidence>
<comment type="caution">
    <text evidence="15">The sequence shown here is derived from an EMBL/GenBank/DDBJ whole genome shotgun (WGS) entry which is preliminary data.</text>
</comment>
<keyword evidence="6" id="KW-0413">Isomerase</keyword>
<dbReference type="GO" id="GO:0003677">
    <property type="term" value="F:DNA binding"/>
    <property type="evidence" value="ECO:0007669"/>
    <property type="project" value="InterPro"/>
</dbReference>
<keyword evidence="4 10" id="KW-0347">Helicase</keyword>
<dbReference type="Proteomes" id="UP000231990">
    <property type="component" value="Unassembled WGS sequence"/>
</dbReference>
<keyword evidence="3 10" id="KW-0378">Hydrolase</keyword>
<keyword evidence="16" id="KW-1185">Reference proteome</keyword>
<dbReference type="GO" id="GO:0005829">
    <property type="term" value="C:cytosol"/>
    <property type="evidence" value="ECO:0007669"/>
    <property type="project" value="TreeGrafter"/>
</dbReference>
<dbReference type="Pfam" id="PF13361">
    <property type="entry name" value="UvrD_C"/>
    <property type="match status" value="1"/>
</dbReference>
<dbReference type="PROSITE" id="PS51217">
    <property type="entry name" value="UVRD_HELICASE_CTER"/>
    <property type="match status" value="1"/>
</dbReference>